<dbReference type="InterPro" id="IPR036859">
    <property type="entry name" value="CAP-Gly_dom_sf"/>
</dbReference>
<feature type="compositionally biased region" description="Low complexity" evidence="1">
    <location>
        <begin position="784"/>
        <end position="814"/>
    </location>
</feature>
<feature type="compositionally biased region" description="Low complexity" evidence="1">
    <location>
        <begin position="852"/>
        <end position="879"/>
    </location>
</feature>
<feature type="compositionally biased region" description="Polar residues" evidence="1">
    <location>
        <begin position="684"/>
        <end position="712"/>
    </location>
</feature>
<dbReference type="EMBL" id="CP144541">
    <property type="protein sequence ID" value="WVW78772.1"/>
    <property type="molecule type" value="Genomic_DNA"/>
</dbReference>
<evidence type="ECO:0000256" key="1">
    <source>
        <dbReference type="SAM" id="MobiDB-lite"/>
    </source>
</evidence>
<feature type="compositionally biased region" description="Low complexity" evidence="1">
    <location>
        <begin position="613"/>
        <end position="630"/>
    </location>
</feature>
<feature type="region of interest" description="Disordered" evidence="1">
    <location>
        <begin position="598"/>
        <end position="880"/>
    </location>
</feature>
<evidence type="ECO:0000259" key="2">
    <source>
        <dbReference type="PROSITE" id="PS50097"/>
    </source>
</evidence>
<dbReference type="InterPro" id="IPR011333">
    <property type="entry name" value="SKP1/BTB/POZ_sf"/>
</dbReference>
<name>A0AAJ8K0Z1_9TREE</name>
<dbReference type="KEGG" id="kbi:30208507"/>
<protein>
    <recommendedName>
        <fullName evidence="2">BTB domain-containing protein</fullName>
    </recommendedName>
</protein>
<evidence type="ECO:0000313" key="3">
    <source>
        <dbReference type="EMBL" id="WVW78772.1"/>
    </source>
</evidence>
<dbReference type="InterPro" id="IPR000210">
    <property type="entry name" value="BTB/POZ_dom"/>
</dbReference>
<dbReference type="Gene3D" id="3.30.710.10">
    <property type="entry name" value="Potassium Channel Kv1.1, Chain A"/>
    <property type="match status" value="1"/>
</dbReference>
<dbReference type="SUPFAM" id="SSF74924">
    <property type="entry name" value="Cap-Gly domain"/>
    <property type="match status" value="1"/>
</dbReference>
<dbReference type="PANTHER" id="PTHR22427:SF7">
    <property type="entry name" value="GH15728P"/>
    <property type="match status" value="1"/>
</dbReference>
<feature type="compositionally biased region" description="Polar residues" evidence="1">
    <location>
        <begin position="725"/>
        <end position="749"/>
    </location>
</feature>
<feature type="compositionally biased region" description="Low complexity" evidence="1">
    <location>
        <begin position="663"/>
        <end position="681"/>
    </location>
</feature>
<organism evidence="3 4">
    <name type="scientific">Kwoniella bestiolae CBS 10118</name>
    <dbReference type="NCBI Taxonomy" id="1296100"/>
    <lineage>
        <taxon>Eukaryota</taxon>
        <taxon>Fungi</taxon>
        <taxon>Dikarya</taxon>
        <taxon>Basidiomycota</taxon>
        <taxon>Agaricomycotina</taxon>
        <taxon>Tremellomycetes</taxon>
        <taxon>Tremellales</taxon>
        <taxon>Cryptococcaceae</taxon>
        <taxon>Kwoniella</taxon>
    </lineage>
</organism>
<dbReference type="Proteomes" id="UP000092730">
    <property type="component" value="Chromosome 1"/>
</dbReference>
<dbReference type="SMART" id="SM00225">
    <property type="entry name" value="BTB"/>
    <property type="match status" value="1"/>
</dbReference>
<dbReference type="Pfam" id="PF00651">
    <property type="entry name" value="BTB"/>
    <property type="match status" value="1"/>
</dbReference>
<dbReference type="SUPFAM" id="SSF54695">
    <property type="entry name" value="POZ domain"/>
    <property type="match status" value="1"/>
</dbReference>
<feature type="domain" description="BTB" evidence="2">
    <location>
        <begin position="231"/>
        <end position="306"/>
    </location>
</feature>
<dbReference type="AlphaFoldDB" id="A0AAJ8K0Z1"/>
<dbReference type="PROSITE" id="PS50097">
    <property type="entry name" value="BTB"/>
    <property type="match status" value="1"/>
</dbReference>
<evidence type="ECO:0000313" key="4">
    <source>
        <dbReference type="Proteomes" id="UP000092730"/>
    </source>
</evidence>
<dbReference type="GeneID" id="30208507"/>
<reference evidence="3" key="2">
    <citation type="submission" date="2024-02" db="EMBL/GenBank/DDBJ databases">
        <title>Comparative genomics of Cryptococcus and Kwoniella reveals pathogenesis evolution and contrasting modes of karyotype evolution via chromosome fusion or intercentromeric recombination.</title>
        <authorList>
            <person name="Coelho M.A."/>
            <person name="David-Palma M."/>
            <person name="Shea T."/>
            <person name="Bowers K."/>
            <person name="McGinley-Smith S."/>
            <person name="Mohammad A.W."/>
            <person name="Gnirke A."/>
            <person name="Yurkov A.M."/>
            <person name="Nowrousian M."/>
            <person name="Sun S."/>
            <person name="Cuomo C.A."/>
            <person name="Heitman J."/>
        </authorList>
    </citation>
    <scope>NUCLEOTIDE SEQUENCE</scope>
    <source>
        <strain evidence="3">CBS 10118</strain>
    </source>
</reference>
<keyword evidence="4" id="KW-1185">Reference proteome</keyword>
<dbReference type="PANTHER" id="PTHR22427">
    <property type="entry name" value="GH15728P"/>
    <property type="match status" value="1"/>
</dbReference>
<feature type="compositionally biased region" description="Polar residues" evidence="1">
    <location>
        <begin position="769"/>
        <end position="778"/>
    </location>
</feature>
<accession>A0AAJ8K0Z1</accession>
<sequence>MARPLLNIDYPSVEERISDSTDSWVSDLKSLFDNAKDRFGDVCWESVGGEGTPTRKIWGHKAIIYSRAPKTFKERYFNIRSNLTSSRLLSPALQPRSLSRPSSPSPNYFLHPQSFIASSSQLSLLTTNSEGTIRPGEDVLQLQSEETPELFLTQLEWLYTGEGLGDVVHWIDTESSKALSRPASLSHGDLKERGEKLGQDLTYMWRSKLYADVRIHLDQSISPSGDSDSSDDSVDSLSSTAVFTSHRFILASRSPYFASSLLNHSFLQPQTKSETFDIHLPTPPFTPASLHFCLGYIYAGHLDFSNRTFDLTTAFAIHRAAAYLQLDTLVGEIESRIVHDFAHGLDWDVCRCKKCVVRVQRIWKFARAPDVAAIALEHRAKIYLVRSWNESWGKEVGLCDHSERQILVKAVEETLHPVNVVSSFQGIKGMRTRLEGASRSRNGGKIDWIHNVEGMMDQLEERCSRELLDHFPAVVGGGEFLELVNSTSFNSDILEYVMDKVVEQVGSANGYREAPIVYQTLTSSLATKNDGNPLQPRVSPSSRSMSIINTAKSKVLAHISRRWMQIRDMDGFGGIDSSILKEISDVIDVPLEDLIGIGSGDMPFPTRAKRLDSTTSIASSSKTSTPASQSRIKSSIPLADRFTSQTQPQPQPHTNGLKRLRLHSSVSTTSSTGSLSRTSRQSLDKSNTSISSTRTMSQQTNGTASSSTSLASQRKPIISRRVGEPSSSRLATTPTQSSTPLSDSHLTNTNDDKRGTTITPTPPSKVVSPRSTTSTKRSNIGYKPSPSSASISSLRKESPNTSSLPTLPPKTSTTVRPRISGVTPRTRLDSQPQPASGSGEVKSRTVKASLHPTSSVKPKPPTTQVTSTSEKSSNTKSWTGPGITLNVGIPCIVSHLLPNGRTRVRFQGSIRYIGHMDGSKGPWIGVEGYGISKLGIKSLKDGCKGGIAYFPVSSSHATLDDGSIKNTLKGKGVDPFSLRNRKISTLNDRTRQIATKGLGREKPEKDKEEVEVIFVRPGEVVFIMTSD</sequence>
<dbReference type="RefSeq" id="XP_065725211.1">
    <property type="nucleotide sequence ID" value="XM_065869139.1"/>
</dbReference>
<proteinExistence type="predicted"/>
<gene>
    <name evidence="3" type="ORF">I302_100734</name>
</gene>
<reference evidence="3" key="1">
    <citation type="submission" date="2013-07" db="EMBL/GenBank/DDBJ databases">
        <authorList>
            <consortium name="The Broad Institute Genome Sequencing Platform"/>
            <person name="Cuomo C."/>
            <person name="Litvintseva A."/>
            <person name="Chen Y."/>
            <person name="Heitman J."/>
            <person name="Sun S."/>
            <person name="Springer D."/>
            <person name="Dromer F."/>
            <person name="Young S.K."/>
            <person name="Zeng Q."/>
            <person name="Gargeya S."/>
            <person name="Fitzgerald M."/>
            <person name="Abouelleil A."/>
            <person name="Alvarado L."/>
            <person name="Berlin A.M."/>
            <person name="Chapman S.B."/>
            <person name="Dewar J."/>
            <person name="Goldberg J."/>
            <person name="Griggs A."/>
            <person name="Gujja S."/>
            <person name="Hansen M."/>
            <person name="Howarth C."/>
            <person name="Imamovic A."/>
            <person name="Larimer J."/>
            <person name="McCowan C."/>
            <person name="Murphy C."/>
            <person name="Pearson M."/>
            <person name="Priest M."/>
            <person name="Roberts A."/>
            <person name="Saif S."/>
            <person name="Shea T."/>
            <person name="Sykes S."/>
            <person name="Wortman J."/>
            <person name="Nusbaum C."/>
            <person name="Birren B."/>
        </authorList>
    </citation>
    <scope>NUCLEOTIDE SEQUENCE</scope>
    <source>
        <strain evidence="3">CBS 10118</strain>
    </source>
</reference>
<dbReference type="Gene3D" id="2.30.30.190">
    <property type="entry name" value="CAP Gly-rich-like domain"/>
    <property type="match status" value="1"/>
</dbReference>